<evidence type="ECO:0000256" key="3">
    <source>
        <dbReference type="RuleBase" id="RU003476"/>
    </source>
</evidence>
<reference evidence="6" key="1">
    <citation type="journal article" date="2019" name="Int. J. Syst. Evol. Microbiol.">
        <title>The Global Catalogue of Microorganisms (GCM) 10K type strain sequencing project: providing services to taxonomists for standard genome sequencing and annotation.</title>
        <authorList>
            <consortium name="The Broad Institute Genomics Platform"/>
            <consortium name="The Broad Institute Genome Sequencing Center for Infectious Disease"/>
            <person name="Wu L."/>
            <person name="Ma J."/>
        </authorList>
    </citation>
    <scope>NUCLEOTIDE SEQUENCE [LARGE SCALE GENOMIC DNA]</scope>
    <source>
        <strain evidence="6">CGMCC 4.7283</strain>
    </source>
</reference>
<dbReference type="SUPFAM" id="SSF55811">
    <property type="entry name" value="Nudix"/>
    <property type="match status" value="1"/>
</dbReference>
<keyword evidence="2 3" id="KW-0378">Hydrolase</keyword>
<organism evidence="5 6">
    <name type="scientific">Seohaeicola nanhaiensis</name>
    <dbReference type="NCBI Taxonomy" id="1387282"/>
    <lineage>
        <taxon>Bacteria</taxon>
        <taxon>Pseudomonadati</taxon>
        <taxon>Pseudomonadota</taxon>
        <taxon>Alphaproteobacteria</taxon>
        <taxon>Rhodobacterales</taxon>
        <taxon>Roseobacteraceae</taxon>
        <taxon>Seohaeicola</taxon>
    </lineage>
</organism>
<dbReference type="PANTHER" id="PTHR43046:SF14">
    <property type="entry name" value="MUTT_NUDIX FAMILY PROTEIN"/>
    <property type="match status" value="1"/>
</dbReference>
<dbReference type="PROSITE" id="PS51462">
    <property type="entry name" value="NUDIX"/>
    <property type="match status" value="1"/>
</dbReference>
<evidence type="ECO:0000256" key="2">
    <source>
        <dbReference type="ARBA" id="ARBA00022801"/>
    </source>
</evidence>
<feature type="domain" description="Nudix hydrolase" evidence="4">
    <location>
        <begin position="1"/>
        <end position="128"/>
    </location>
</feature>
<protein>
    <submittedName>
        <fullName evidence="5">NUDIX hydrolase</fullName>
    </submittedName>
</protein>
<comment type="similarity">
    <text evidence="3">Belongs to the Nudix hydrolase family.</text>
</comment>
<proteinExistence type="inferred from homology"/>
<dbReference type="PRINTS" id="PR00502">
    <property type="entry name" value="NUDIXFAMILY"/>
</dbReference>
<comment type="cofactor">
    <cofactor evidence="1">
        <name>Mg(2+)</name>
        <dbReference type="ChEBI" id="CHEBI:18420"/>
    </cofactor>
</comment>
<evidence type="ECO:0000259" key="4">
    <source>
        <dbReference type="PROSITE" id="PS51462"/>
    </source>
</evidence>
<dbReference type="GO" id="GO:0016787">
    <property type="term" value="F:hydrolase activity"/>
    <property type="evidence" value="ECO:0007669"/>
    <property type="project" value="UniProtKB-KW"/>
</dbReference>
<dbReference type="EMBL" id="JBHSGI010000009">
    <property type="protein sequence ID" value="MFC4669411.1"/>
    <property type="molecule type" value="Genomic_DNA"/>
</dbReference>
<name>A0ABV9KIE7_9RHOB</name>
<dbReference type="CDD" id="cd04682">
    <property type="entry name" value="NUDIX_Hydrolase"/>
    <property type="match status" value="1"/>
</dbReference>
<dbReference type="Proteomes" id="UP001595973">
    <property type="component" value="Unassembled WGS sequence"/>
</dbReference>
<evidence type="ECO:0000313" key="5">
    <source>
        <dbReference type="EMBL" id="MFC4669411.1"/>
    </source>
</evidence>
<sequence>MEFIGAKLALFLGGDLLVIRRDNRPDIPWPDRWDLPGGGREGAESPEACVLRETEEEVGLALAVSDLVWARSYRQLNGVAWFFAAEMPAELAAAVRFGDEGQGWRLMAPGDYLRDPAAIPHFATRVETYLRERDGG</sequence>
<evidence type="ECO:0000313" key="6">
    <source>
        <dbReference type="Proteomes" id="UP001595973"/>
    </source>
</evidence>
<dbReference type="InterPro" id="IPR000086">
    <property type="entry name" value="NUDIX_hydrolase_dom"/>
</dbReference>
<dbReference type="InterPro" id="IPR020476">
    <property type="entry name" value="Nudix_hydrolase"/>
</dbReference>
<dbReference type="Pfam" id="PF00293">
    <property type="entry name" value="NUDIX"/>
    <property type="match status" value="1"/>
</dbReference>
<dbReference type="PANTHER" id="PTHR43046">
    <property type="entry name" value="GDP-MANNOSE MANNOSYL HYDROLASE"/>
    <property type="match status" value="1"/>
</dbReference>
<dbReference type="PROSITE" id="PS00893">
    <property type="entry name" value="NUDIX_BOX"/>
    <property type="match status" value="1"/>
</dbReference>
<keyword evidence="6" id="KW-1185">Reference proteome</keyword>
<dbReference type="InterPro" id="IPR020084">
    <property type="entry name" value="NUDIX_hydrolase_CS"/>
</dbReference>
<gene>
    <name evidence="5" type="ORF">ACFO5X_12675</name>
</gene>
<dbReference type="RefSeq" id="WP_380717831.1">
    <property type="nucleotide sequence ID" value="NZ_JBHSGI010000009.1"/>
</dbReference>
<accession>A0ABV9KIE7</accession>
<dbReference type="Gene3D" id="3.90.79.10">
    <property type="entry name" value="Nucleoside Triphosphate Pyrophosphohydrolase"/>
    <property type="match status" value="1"/>
</dbReference>
<dbReference type="InterPro" id="IPR015797">
    <property type="entry name" value="NUDIX_hydrolase-like_dom_sf"/>
</dbReference>
<comment type="caution">
    <text evidence="5">The sequence shown here is derived from an EMBL/GenBank/DDBJ whole genome shotgun (WGS) entry which is preliminary data.</text>
</comment>
<evidence type="ECO:0000256" key="1">
    <source>
        <dbReference type="ARBA" id="ARBA00001946"/>
    </source>
</evidence>